<evidence type="ECO:0000313" key="10">
    <source>
        <dbReference type="Ensembl" id="ENSECRP00000020489.1"/>
    </source>
</evidence>
<evidence type="ECO:0000313" key="11">
    <source>
        <dbReference type="Proteomes" id="UP000694620"/>
    </source>
</evidence>
<evidence type="ECO:0000259" key="8">
    <source>
        <dbReference type="PROSITE" id="PS51364"/>
    </source>
</evidence>
<feature type="signal peptide" evidence="7">
    <location>
        <begin position="1"/>
        <end position="25"/>
    </location>
</feature>
<dbReference type="GeneTree" id="ENSGT00940000161332"/>
<evidence type="ECO:0000256" key="5">
    <source>
        <dbReference type="ARBA" id="ARBA00023157"/>
    </source>
</evidence>
<dbReference type="Pfam" id="PF21333">
    <property type="entry name" value="FST_N"/>
    <property type="match status" value="1"/>
</dbReference>
<dbReference type="PANTHER" id="PTHR10913:SF16">
    <property type="entry name" value="FOLLISTATIN-RELATED PROTEIN 3"/>
    <property type="match status" value="1"/>
</dbReference>
<reference evidence="10" key="2">
    <citation type="submission" date="2025-08" db="UniProtKB">
        <authorList>
            <consortium name="Ensembl"/>
        </authorList>
    </citation>
    <scope>IDENTIFICATION</scope>
</reference>
<dbReference type="Proteomes" id="UP000694620">
    <property type="component" value="Chromosome 12"/>
</dbReference>
<dbReference type="Gene3D" id="3.90.290.10">
    <property type="entry name" value="TGF-beta binding (TB) domain"/>
    <property type="match status" value="1"/>
</dbReference>
<keyword evidence="6" id="KW-0325">Glycoprotein</keyword>
<dbReference type="AlphaFoldDB" id="A0A8C4XBV8"/>
<dbReference type="PROSITE" id="PS51364">
    <property type="entry name" value="TB"/>
    <property type="match status" value="1"/>
</dbReference>
<dbReference type="FunFam" id="3.90.290.10:FF:000021">
    <property type="entry name" value="follistatin-related protein 3"/>
    <property type="match status" value="1"/>
</dbReference>
<accession>A0A8C4XBV8</accession>
<dbReference type="SMART" id="SM00274">
    <property type="entry name" value="FOLN"/>
    <property type="match status" value="2"/>
</dbReference>
<dbReference type="SMART" id="SM00280">
    <property type="entry name" value="KAZAL"/>
    <property type="match status" value="2"/>
</dbReference>
<dbReference type="GO" id="GO:0030510">
    <property type="term" value="P:regulation of BMP signaling pathway"/>
    <property type="evidence" value="ECO:0007669"/>
    <property type="project" value="TreeGrafter"/>
</dbReference>
<reference evidence="10" key="3">
    <citation type="submission" date="2025-09" db="UniProtKB">
        <authorList>
            <consortium name="Ensembl"/>
        </authorList>
    </citation>
    <scope>IDENTIFICATION</scope>
</reference>
<dbReference type="SUPFAM" id="SSF100895">
    <property type="entry name" value="Kazal-type serine protease inhibitors"/>
    <property type="match status" value="2"/>
</dbReference>
<feature type="chain" id="PRO_5034084725" evidence="7">
    <location>
        <begin position="26"/>
        <end position="251"/>
    </location>
</feature>
<evidence type="ECO:0000256" key="1">
    <source>
        <dbReference type="ARBA" id="ARBA00004613"/>
    </source>
</evidence>
<dbReference type="InterPro" id="IPR003645">
    <property type="entry name" value="Fol_N"/>
</dbReference>
<keyword evidence="3 7" id="KW-0732">Signal</keyword>
<sequence>MGFLVTISILVGALLSIVGQYSVSAGMCWLQQGKEPKCAMMLMTGVTREECCRNGSLDTAWSSYTLPISKISLMGFLGLVTCKPCKESCDGVDCGFGKVCRMKQGRPYCACAPDCSNITRRQPVCGADGNTYKDECALLMARCKGHPDLEVMYQGECKKSCTNVVCPGTHTCVIDQTESAHCVICRSAPCPTPTSSEQSICGNNNVTYPTACHLRRATCFLGRSIGVRHSGNCAYVLKHAVEKEESEENAL</sequence>
<gene>
    <name evidence="10" type="primary">FSTL3</name>
    <name evidence="10" type="synonym">fstl3</name>
</gene>
<dbReference type="PROSITE" id="PS51465">
    <property type="entry name" value="KAZAL_2"/>
    <property type="match status" value="2"/>
</dbReference>
<dbReference type="InterPro" id="IPR002350">
    <property type="entry name" value="Kazal_dom"/>
</dbReference>
<dbReference type="GO" id="GO:0048185">
    <property type="term" value="F:activin binding"/>
    <property type="evidence" value="ECO:0007669"/>
    <property type="project" value="TreeGrafter"/>
</dbReference>
<dbReference type="InterPro" id="IPR017878">
    <property type="entry name" value="TB_dom"/>
</dbReference>
<dbReference type="PANTHER" id="PTHR10913">
    <property type="entry name" value="FOLLISTATIN-RELATED"/>
    <property type="match status" value="1"/>
</dbReference>
<dbReference type="InterPro" id="IPR015369">
    <property type="entry name" value="Follistatin/Osteonectin_EGF"/>
</dbReference>
<keyword evidence="5" id="KW-1015">Disulfide bond</keyword>
<reference evidence="10" key="1">
    <citation type="submission" date="2021-06" db="EMBL/GenBank/DDBJ databases">
        <authorList>
            <consortium name="Wellcome Sanger Institute Data Sharing"/>
        </authorList>
    </citation>
    <scope>NUCLEOTIDE SEQUENCE [LARGE SCALE GENOMIC DNA]</scope>
</reference>
<dbReference type="OrthoDB" id="6614329at2759"/>
<dbReference type="RefSeq" id="XP_028672063.1">
    <property type="nucleotide sequence ID" value="XM_028816230.2"/>
</dbReference>
<evidence type="ECO:0000256" key="2">
    <source>
        <dbReference type="ARBA" id="ARBA00022525"/>
    </source>
</evidence>
<dbReference type="GeneID" id="114662640"/>
<dbReference type="Pfam" id="PF09289">
    <property type="entry name" value="FOLN"/>
    <property type="match status" value="1"/>
</dbReference>
<dbReference type="Ensembl" id="ENSECRT00000020933.1">
    <property type="protein sequence ID" value="ENSECRP00000020489.1"/>
    <property type="gene ID" value="ENSECRG00000013774.1"/>
</dbReference>
<comment type="subcellular location">
    <subcellularLocation>
        <location evidence="1">Secreted</location>
    </subcellularLocation>
</comment>
<dbReference type="FunFam" id="3.30.60.30:FF:000028">
    <property type="entry name" value="Follistatin-related protein 3"/>
    <property type="match status" value="1"/>
</dbReference>
<evidence type="ECO:0000256" key="7">
    <source>
        <dbReference type="SAM" id="SignalP"/>
    </source>
</evidence>
<dbReference type="GO" id="GO:0032926">
    <property type="term" value="P:negative regulation of activin receptor signaling pathway"/>
    <property type="evidence" value="ECO:0007669"/>
    <property type="project" value="TreeGrafter"/>
</dbReference>
<feature type="domain" description="TB" evidence="8">
    <location>
        <begin position="26"/>
        <end position="85"/>
    </location>
</feature>
<protein>
    <submittedName>
        <fullName evidence="10">Follistatin-like 3 (secreted glycoprotein)</fullName>
    </submittedName>
</protein>
<keyword evidence="11" id="KW-1185">Reference proteome</keyword>
<organism evidence="10 11">
    <name type="scientific">Erpetoichthys calabaricus</name>
    <name type="common">Rope fish</name>
    <name type="synonym">Calamoichthys calabaricus</name>
    <dbReference type="NCBI Taxonomy" id="27687"/>
    <lineage>
        <taxon>Eukaryota</taxon>
        <taxon>Metazoa</taxon>
        <taxon>Chordata</taxon>
        <taxon>Craniata</taxon>
        <taxon>Vertebrata</taxon>
        <taxon>Euteleostomi</taxon>
        <taxon>Actinopterygii</taxon>
        <taxon>Polypteriformes</taxon>
        <taxon>Polypteridae</taxon>
        <taxon>Erpetoichthys</taxon>
    </lineage>
</organism>
<evidence type="ECO:0000259" key="9">
    <source>
        <dbReference type="PROSITE" id="PS51465"/>
    </source>
</evidence>
<dbReference type="InterPro" id="IPR036058">
    <property type="entry name" value="Kazal_dom_sf"/>
</dbReference>
<dbReference type="InterPro" id="IPR050653">
    <property type="entry name" value="Prot_Inhib_GrowthFact_Antg"/>
</dbReference>
<feature type="domain" description="Kazal-like" evidence="9">
    <location>
        <begin position="103"/>
        <end position="159"/>
    </location>
</feature>
<name>A0A8C4XBV8_ERPCA</name>
<dbReference type="Gene3D" id="3.30.60.30">
    <property type="match status" value="2"/>
</dbReference>
<dbReference type="Pfam" id="PF07648">
    <property type="entry name" value="Kazal_2"/>
    <property type="match status" value="2"/>
</dbReference>
<dbReference type="InterPro" id="IPR036773">
    <property type="entry name" value="TB_dom_sf"/>
</dbReference>
<dbReference type="GO" id="GO:0030154">
    <property type="term" value="P:cell differentiation"/>
    <property type="evidence" value="ECO:0007669"/>
    <property type="project" value="TreeGrafter"/>
</dbReference>
<dbReference type="CTD" id="10272"/>
<feature type="domain" description="Kazal-like" evidence="9">
    <location>
        <begin position="183"/>
        <end position="235"/>
    </location>
</feature>
<evidence type="ECO:0000256" key="3">
    <source>
        <dbReference type="ARBA" id="ARBA00022729"/>
    </source>
</evidence>
<evidence type="ECO:0000256" key="4">
    <source>
        <dbReference type="ARBA" id="ARBA00022737"/>
    </source>
</evidence>
<dbReference type="GO" id="GO:0005615">
    <property type="term" value="C:extracellular space"/>
    <property type="evidence" value="ECO:0007669"/>
    <property type="project" value="TreeGrafter"/>
</dbReference>
<keyword evidence="2" id="KW-0964">Secreted</keyword>
<evidence type="ECO:0000256" key="6">
    <source>
        <dbReference type="ARBA" id="ARBA00023180"/>
    </source>
</evidence>
<dbReference type="CDD" id="cd00104">
    <property type="entry name" value="KAZAL_FS"/>
    <property type="match status" value="1"/>
</dbReference>
<proteinExistence type="predicted"/>
<keyword evidence="4" id="KW-0677">Repeat</keyword>